<reference evidence="2 3" key="1">
    <citation type="submission" date="2019-02" db="EMBL/GenBank/DDBJ databases">
        <title>The draft genome of Enterobacter spp. strains.</title>
        <authorList>
            <person name="Wang C."/>
            <person name="Feng Y."/>
            <person name="Zong Z."/>
        </authorList>
    </citation>
    <scope>NUCLEOTIDE SEQUENCE [LARGE SCALE GENOMIC DNA]</scope>
    <source>
        <strain evidence="2 3">WCHEW120002</strain>
    </source>
</reference>
<evidence type="ECO:0000313" key="3">
    <source>
        <dbReference type="Proteomes" id="UP000291424"/>
    </source>
</evidence>
<organism evidence="2 3">
    <name type="scientific">Enterobacter wuhouensis</name>
    <dbReference type="NCBI Taxonomy" id="2529381"/>
    <lineage>
        <taxon>Bacteria</taxon>
        <taxon>Pseudomonadati</taxon>
        <taxon>Pseudomonadota</taxon>
        <taxon>Gammaproteobacteria</taxon>
        <taxon>Enterobacterales</taxon>
        <taxon>Enterobacteriaceae</taxon>
        <taxon>Enterobacter</taxon>
    </lineage>
</organism>
<dbReference type="AlphaFoldDB" id="A0A4R0GE85"/>
<dbReference type="InterPro" id="IPR025285">
    <property type="entry name" value="DUF4145"/>
</dbReference>
<dbReference type="OrthoDB" id="6712829at2"/>
<dbReference type="Proteomes" id="UP000291424">
    <property type="component" value="Unassembled WGS sequence"/>
</dbReference>
<dbReference type="RefSeq" id="WP_131632908.1">
    <property type="nucleotide sequence ID" value="NZ_SJOO01000002.1"/>
</dbReference>
<dbReference type="Pfam" id="PF13643">
    <property type="entry name" value="DUF4145"/>
    <property type="match status" value="1"/>
</dbReference>
<comment type="caution">
    <text evidence="2">The sequence shown here is derived from an EMBL/GenBank/DDBJ whole genome shotgun (WGS) entry which is preliminary data.</text>
</comment>
<evidence type="ECO:0000313" key="2">
    <source>
        <dbReference type="EMBL" id="TCB93678.1"/>
    </source>
</evidence>
<name>A0A4R0GE85_9ENTR</name>
<feature type="domain" description="DUF4145" evidence="1">
    <location>
        <begin position="114"/>
        <end position="203"/>
    </location>
</feature>
<gene>
    <name evidence="2" type="ORF">E0L20_04470</name>
</gene>
<dbReference type="EMBL" id="SJOO01000002">
    <property type="protein sequence ID" value="TCB93678.1"/>
    <property type="molecule type" value="Genomic_DNA"/>
</dbReference>
<protein>
    <submittedName>
        <fullName evidence="2">DUF4145 domain-containing protein</fullName>
    </submittedName>
</protein>
<sequence length="232" mass="26424">MAVMVNDCPRCGTQKITFDIKGANYYGYRNLPNYKKADFYEIYAVCKECNRSTIFIAQQLEDVTSISQITWNDNPWNINEVAKITGVVTPADLNASTPPEYLPDDINSIYLEGAKCLSVDCYNAAATMFRLCLDYATKGLLPDETKEPNNKIRRSLGLRMAWLFENGILPISLKDLAECVKDDGNDGAHEGILDKEAALNLEDFTYILLERLYTEKERLVQAKKRREQRKLK</sequence>
<proteinExistence type="predicted"/>
<accession>A0A4R0GE85</accession>
<evidence type="ECO:0000259" key="1">
    <source>
        <dbReference type="Pfam" id="PF13643"/>
    </source>
</evidence>